<evidence type="ECO:0000256" key="1">
    <source>
        <dbReference type="ARBA" id="ARBA00008645"/>
    </source>
</evidence>
<comment type="similarity">
    <text evidence="1">Belongs to the AB hydrolase superfamily.</text>
</comment>
<evidence type="ECO:0000256" key="6">
    <source>
        <dbReference type="ARBA" id="ARBA00043742"/>
    </source>
</evidence>
<comment type="catalytic activity">
    <reaction evidence="8">
        <text>1-octadecanoyl-2-(4Z,7Z,10Z,13Z,16Z,19Z-docosahexaenoyl)-sn-glycerol + H2O = 2-(4Z,7Z,10Z,13Z,16Z,19Z-docosahexaenoyl)-glycerol + octadecanoate + H(+)</text>
        <dbReference type="Rhea" id="RHEA:77107"/>
        <dbReference type="ChEBI" id="CHEBI:15377"/>
        <dbReference type="ChEBI" id="CHEBI:15378"/>
        <dbReference type="ChEBI" id="CHEBI:25629"/>
        <dbReference type="ChEBI" id="CHEBI:77129"/>
        <dbReference type="ChEBI" id="CHEBI:186738"/>
    </reaction>
</comment>
<evidence type="ECO:0000256" key="8">
    <source>
        <dbReference type="ARBA" id="ARBA00048283"/>
    </source>
</evidence>
<evidence type="ECO:0000256" key="9">
    <source>
        <dbReference type="ARBA" id="ARBA00048504"/>
    </source>
</evidence>
<reference evidence="13" key="1">
    <citation type="submission" date="2015-03" db="EMBL/GenBank/DDBJ databases">
        <title>Wuchereria bancrofti Genome Sequencing Papua New Guinea Strain.</title>
        <authorList>
            <person name="Small S.T."/>
            <person name="Serre D."/>
            <person name="Zimmerman P.A."/>
        </authorList>
    </citation>
    <scope>NUCLEOTIDE SEQUENCE [LARGE SCALE GENOMIC DNA]</scope>
    <source>
        <strain evidence="13">pt0022</strain>
    </source>
</reference>
<dbReference type="PANTHER" id="PTHR46118:SF4">
    <property type="entry name" value="PROTEIN ABHD11"/>
    <property type="match status" value="1"/>
</dbReference>
<dbReference type="InterPro" id="IPR000073">
    <property type="entry name" value="AB_hydrolase_1"/>
</dbReference>
<evidence type="ECO:0000256" key="11">
    <source>
        <dbReference type="ARBA" id="ARBA00048919"/>
    </source>
</evidence>
<dbReference type="InterPro" id="IPR029058">
    <property type="entry name" value="AB_hydrolase_fold"/>
</dbReference>
<reference evidence="14" key="3">
    <citation type="submission" date="2024-02" db="UniProtKB">
        <authorList>
            <consortium name="WormBaseParasite"/>
        </authorList>
    </citation>
    <scope>IDENTIFICATION</scope>
    <source>
        <strain evidence="14">pt0022</strain>
    </source>
</reference>
<evidence type="ECO:0000313" key="13">
    <source>
        <dbReference type="Proteomes" id="UP000093561"/>
    </source>
</evidence>
<evidence type="ECO:0000313" key="14">
    <source>
        <dbReference type="WBParaSite" id="mrna-Wban_08184"/>
    </source>
</evidence>
<dbReference type="AlphaFoldDB" id="A0AAF5RWS8"/>
<protein>
    <recommendedName>
        <fullName evidence="7">sn-1-specific diacylglycerol lipase ABHD11</fullName>
        <ecNumber evidence="3">3.1.1.116</ecNumber>
    </recommendedName>
    <alternativeName>
        <fullName evidence="4">Alpha/beta hydrolase domain-containing protein 11</fullName>
    </alternativeName>
</protein>
<evidence type="ECO:0000256" key="5">
    <source>
        <dbReference type="ARBA" id="ARBA00043667"/>
    </source>
</evidence>
<comment type="catalytic activity">
    <reaction evidence="6">
        <text>a 1,3-diacyl-sn-glycerol + H2O = a 1-acyl-sn-glycerol + a fatty acid + H(+)</text>
        <dbReference type="Rhea" id="RHEA:38503"/>
        <dbReference type="ChEBI" id="CHEBI:15377"/>
        <dbReference type="ChEBI" id="CHEBI:15378"/>
        <dbReference type="ChEBI" id="CHEBI:28868"/>
        <dbReference type="ChEBI" id="CHEBI:64683"/>
        <dbReference type="ChEBI" id="CHEBI:77272"/>
    </reaction>
</comment>
<feature type="domain" description="AB hydrolase-1" evidence="12">
    <location>
        <begin position="44"/>
        <end position="284"/>
    </location>
</feature>
<proteinExistence type="inferred from homology"/>
<dbReference type="Pfam" id="PF00561">
    <property type="entry name" value="Abhydrolase_1"/>
    <property type="match status" value="1"/>
</dbReference>
<dbReference type="GO" id="GO:0052689">
    <property type="term" value="F:carboxylic ester hydrolase activity"/>
    <property type="evidence" value="ECO:0007669"/>
    <property type="project" value="TreeGrafter"/>
</dbReference>
<comment type="catalytic activity">
    <reaction evidence="5">
        <text>a 1,2-diacyl-sn-glycerol + H2O = a 2-acylglycerol + a fatty acid + H(+)</text>
        <dbReference type="Rhea" id="RHEA:33275"/>
        <dbReference type="ChEBI" id="CHEBI:15377"/>
        <dbReference type="ChEBI" id="CHEBI:15378"/>
        <dbReference type="ChEBI" id="CHEBI:17389"/>
        <dbReference type="ChEBI" id="CHEBI:17815"/>
        <dbReference type="ChEBI" id="CHEBI:28868"/>
        <dbReference type="EC" id="3.1.1.116"/>
    </reaction>
</comment>
<dbReference type="Proteomes" id="UP000093561">
    <property type="component" value="Unassembled WGS sequence"/>
</dbReference>
<dbReference type="SUPFAM" id="SSF53474">
    <property type="entry name" value="alpha/beta-Hydrolases"/>
    <property type="match status" value="1"/>
</dbReference>
<comment type="catalytic activity">
    <reaction evidence="9">
        <text>1,2-didecanoylglycerol + H2O = decanoylglycerol + decanoate + H(+)</text>
        <dbReference type="Rhea" id="RHEA:48596"/>
        <dbReference type="ChEBI" id="CHEBI:11152"/>
        <dbReference type="ChEBI" id="CHEBI:15377"/>
        <dbReference type="ChEBI" id="CHEBI:15378"/>
        <dbReference type="ChEBI" id="CHEBI:27689"/>
        <dbReference type="ChEBI" id="CHEBI:90605"/>
    </reaction>
</comment>
<dbReference type="Gene3D" id="3.40.50.1820">
    <property type="entry name" value="alpha/beta hydrolase"/>
    <property type="match status" value="1"/>
</dbReference>
<evidence type="ECO:0000256" key="10">
    <source>
        <dbReference type="ARBA" id="ARBA00048513"/>
    </source>
</evidence>
<sequence length="312" mass="35220">MCDLLKQCKWCQLIQTCRGMSSLSVPLSFEKFGGQAKTECEVSPVVILHGLFGQKTNWRSIANNLRRLLRTVIFTLDLRNHGNSPWHPTMTYAEMANDVRYFIDEIIPQQIGSSSKVHLLGHSMGGKTAMRVALMKDSDVRLESLIVEDIAPKAYNFSTSFSRIIEAMKSIDLTCDRAGIEQELALTVADKTTRLFLLTNLVPRDQHTYSWRLNLDSIGYHIGEICGSAGIENKSAYNGRCLFVSGGVSKYVMPSDHALILKQFPNTQFSVIPNASHWVHAEKPHEFTDIITKFILSIENTKERSHKKLKNM</sequence>
<name>A0AAF5RWS8_WUCBA</name>
<evidence type="ECO:0000259" key="12">
    <source>
        <dbReference type="Pfam" id="PF00561"/>
    </source>
</evidence>
<reference evidence="13" key="2">
    <citation type="journal article" date="2016" name="Mol. Ecol.">
        <title>Population genomics of the filarial nematode parasite Wuchereria bancrofti from mosquitoes.</title>
        <authorList>
            <person name="Small S.T."/>
            <person name="Reimer L.J."/>
            <person name="Tisch D.J."/>
            <person name="King C.L."/>
            <person name="Christensen B.M."/>
            <person name="Siba P.M."/>
            <person name="Kazura J.W."/>
            <person name="Serre D."/>
            <person name="Zimmerman P.A."/>
        </authorList>
    </citation>
    <scope>NUCLEOTIDE SEQUENCE</scope>
    <source>
        <strain evidence="13">pt0022</strain>
    </source>
</reference>
<comment type="catalytic activity">
    <reaction evidence="10">
        <text>1-octadecanoyl-2-(9Z-octadecenoyl)-sn-glycerol + H2O = 2-(9Z-octadecenoyl)-glycerol + octadecanoate + H(+)</text>
        <dbReference type="Rhea" id="RHEA:77103"/>
        <dbReference type="ChEBI" id="CHEBI:15377"/>
        <dbReference type="ChEBI" id="CHEBI:15378"/>
        <dbReference type="ChEBI" id="CHEBI:25629"/>
        <dbReference type="ChEBI" id="CHEBI:73990"/>
        <dbReference type="ChEBI" id="CHEBI:75468"/>
    </reaction>
</comment>
<dbReference type="WBParaSite" id="mrna-Wban_08184">
    <property type="protein sequence ID" value="mrna-Wban_08184"/>
    <property type="gene ID" value="Wban_08184"/>
</dbReference>
<keyword evidence="2" id="KW-0378">Hydrolase</keyword>
<evidence type="ECO:0000256" key="2">
    <source>
        <dbReference type="ARBA" id="ARBA00022801"/>
    </source>
</evidence>
<organism evidence="13 14">
    <name type="scientific">Wuchereria bancrofti</name>
    <dbReference type="NCBI Taxonomy" id="6293"/>
    <lineage>
        <taxon>Eukaryota</taxon>
        <taxon>Metazoa</taxon>
        <taxon>Ecdysozoa</taxon>
        <taxon>Nematoda</taxon>
        <taxon>Chromadorea</taxon>
        <taxon>Rhabditida</taxon>
        <taxon>Spirurina</taxon>
        <taxon>Spiruromorpha</taxon>
        <taxon>Filarioidea</taxon>
        <taxon>Onchocercidae</taxon>
        <taxon>Wuchereria</taxon>
    </lineage>
</organism>
<dbReference type="EC" id="3.1.1.116" evidence="3"/>
<evidence type="ECO:0000256" key="4">
    <source>
        <dbReference type="ARBA" id="ARBA00042703"/>
    </source>
</evidence>
<dbReference type="PANTHER" id="PTHR46118">
    <property type="entry name" value="PROTEIN ABHD11"/>
    <property type="match status" value="1"/>
</dbReference>
<evidence type="ECO:0000256" key="3">
    <source>
        <dbReference type="ARBA" id="ARBA00026104"/>
    </source>
</evidence>
<dbReference type="GO" id="GO:0005739">
    <property type="term" value="C:mitochondrion"/>
    <property type="evidence" value="ECO:0007669"/>
    <property type="project" value="TreeGrafter"/>
</dbReference>
<evidence type="ECO:0000256" key="7">
    <source>
        <dbReference type="ARBA" id="ARBA00044064"/>
    </source>
</evidence>
<accession>A0AAF5RWS8</accession>
<comment type="catalytic activity">
    <reaction evidence="11">
        <text>1-octadecanoyl-2-(5Z,8Z,11Z,14Z-eicosatetraenoyl)-sn-glycerol + H2O = 2-(5Z,8Z,11Z,14Z-eicosatetraenoyl)-glycerol + octadecanoate + H(+)</text>
        <dbReference type="Rhea" id="RHEA:38507"/>
        <dbReference type="ChEBI" id="CHEBI:15377"/>
        <dbReference type="ChEBI" id="CHEBI:15378"/>
        <dbReference type="ChEBI" id="CHEBI:25629"/>
        <dbReference type="ChEBI" id="CHEBI:52392"/>
        <dbReference type="ChEBI" id="CHEBI:75728"/>
    </reaction>
</comment>